<evidence type="ECO:0000256" key="7">
    <source>
        <dbReference type="ARBA" id="ARBA00023014"/>
    </source>
</evidence>
<dbReference type="FunFam" id="3.40.50.300:FF:001119">
    <property type="entry name" value="Iron-sulfur cluster carrier protein"/>
    <property type="match status" value="1"/>
</dbReference>
<keyword evidence="7 8" id="KW-0411">Iron-sulfur</keyword>
<comment type="subunit">
    <text evidence="8">Heterotetramer of 2 NUBP1 and 2 NUBP2 chains.</text>
</comment>
<gene>
    <name evidence="9" type="ORF">T05_1507</name>
</gene>
<comment type="caution">
    <text evidence="9">The sequence shown here is derived from an EMBL/GenBank/DDBJ whole genome shotgun (WGS) entry which is preliminary data.</text>
</comment>
<keyword evidence="2 8" id="KW-0963">Cytoplasm</keyword>
<name>A0A0V0UIJ4_9BILA</name>
<dbReference type="Proteomes" id="UP000055048">
    <property type="component" value="Unassembled WGS sequence"/>
</dbReference>
<keyword evidence="3 8" id="KW-0479">Metal-binding</keyword>
<keyword evidence="10" id="KW-1185">Reference proteome</keyword>
<comment type="function">
    <text evidence="8">Component of the cytosolic iron-sulfur (Fe/S) protein assembly (CIA) machinery. Required for maturation of extramitochondrial Fe-S proteins. The NUBP1-NUBP2 heterotetramer forms a Fe-S scaffold complex, mediating the de novo assembly of an Fe-S cluster and its transfer to target apoproteins.</text>
</comment>
<dbReference type="HAMAP" id="MF_03038">
    <property type="entry name" value="NUBP1"/>
    <property type="match status" value="1"/>
</dbReference>
<dbReference type="PANTHER" id="PTHR23264">
    <property type="entry name" value="NUCLEOTIDE-BINDING PROTEIN NBP35 YEAST -RELATED"/>
    <property type="match status" value="1"/>
</dbReference>
<feature type="binding site" evidence="8">
    <location>
        <position position="34"/>
    </location>
    <ligand>
        <name>[4Fe-4S] cluster</name>
        <dbReference type="ChEBI" id="CHEBI:49883"/>
        <label>1</label>
    </ligand>
</feature>
<feature type="binding site" evidence="8">
    <location>
        <position position="51"/>
    </location>
    <ligand>
        <name>[4Fe-4S] cluster</name>
        <dbReference type="ChEBI" id="CHEBI:49883"/>
        <label>1</label>
    </ligand>
</feature>
<comment type="cofactor">
    <cofactor evidence="8">
        <name>[4Fe-4S] cluster</name>
        <dbReference type="ChEBI" id="CHEBI:49883"/>
    </cofactor>
    <text evidence="8">Binds 4 [4Fe-4S] clusters per heterotetramer. Contains two stable clusters in the N-termini of NUBP1 and two labile, bridging clusters between subunits of the NUBP1-NUBP2 heterotetramer.</text>
</comment>
<keyword evidence="1 8" id="KW-0004">4Fe-4S</keyword>
<dbReference type="GO" id="GO:0046872">
    <property type="term" value="F:metal ion binding"/>
    <property type="evidence" value="ECO:0007669"/>
    <property type="project" value="UniProtKB-KW"/>
</dbReference>
<comment type="similarity">
    <text evidence="8">Belongs to the Mrp/NBP35 ATP-binding proteins family. NUBP1/NBP35 subfamily.</text>
</comment>
<evidence type="ECO:0000256" key="5">
    <source>
        <dbReference type="ARBA" id="ARBA00022840"/>
    </source>
</evidence>
<keyword evidence="4 8" id="KW-0547">Nucleotide-binding</keyword>
<dbReference type="InterPro" id="IPR027417">
    <property type="entry name" value="P-loop_NTPase"/>
</dbReference>
<dbReference type="PANTHER" id="PTHR23264:SF35">
    <property type="entry name" value="CYTOSOLIC FE-S CLUSTER ASSEMBLY FACTOR NUBP1"/>
    <property type="match status" value="1"/>
</dbReference>
<dbReference type="Gene3D" id="3.40.50.300">
    <property type="entry name" value="P-loop containing nucleotide triphosphate hydrolases"/>
    <property type="match status" value="1"/>
</dbReference>
<evidence type="ECO:0000313" key="10">
    <source>
        <dbReference type="Proteomes" id="UP000055048"/>
    </source>
</evidence>
<dbReference type="STRING" id="144512.A0A0V0UIJ4"/>
<dbReference type="InterPro" id="IPR033756">
    <property type="entry name" value="YlxH/NBP35"/>
</dbReference>
<feature type="binding site" evidence="8">
    <location>
        <position position="263"/>
    </location>
    <ligand>
        <name>[4Fe-4S] cluster</name>
        <dbReference type="ChEBI" id="CHEBI:49883"/>
        <label>2</label>
        <note>ligand shared with heterodimeric partner</note>
    </ligand>
</feature>
<accession>A0A0V0UIJ4</accession>
<sequence>MHAITCLMKSCLRESDVLLTKNLNMNPENAPEKCPGVGSESAGKAEPCQGCPNRQYCSSKPSNRNDQLFAQMTSRMSSVKHKILILSGKGGVGKSTFACMLARGLSARFENLNIGLLDVDICGPSQPKMFGVESEQVHQSLSGWSPVFVEDNLCIMSSGFLLENHNTAVIWRGPKKNGLVQQFLKDVDWADLDFFIIDTPPGTSDEHITTVQCLLKSTNCTAAVVITTPQELSLADVRKELNFCKKLNLPIIGVVENMNIFICPHCEKVSVIYPATTGGAEKMCEQFEVPFLGSIVIDSRLARCCDEGRDFLAEYPESVAAKNFKTIIDKIVQYCNEQQQQQQRS</sequence>
<feature type="binding site" evidence="8">
    <location>
        <position position="57"/>
    </location>
    <ligand>
        <name>[4Fe-4S] cluster</name>
        <dbReference type="ChEBI" id="CHEBI:49883"/>
        <label>1</label>
    </ligand>
</feature>
<keyword evidence="5 8" id="KW-0067">ATP-binding</keyword>
<keyword evidence="6 8" id="KW-0408">Iron</keyword>
<dbReference type="Pfam" id="PF10609">
    <property type="entry name" value="ParA"/>
    <property type="match status" value="1"/>
</dbReference>
<dbReference type="InterPro" id="IPR028601">
    <property type="entry name" value="NUBP1/Nbp35"/>
</dbReference>
<dbReference type="HAMAP" id="MF_02040">
    <property type="entry name" value="Mrp_NBP35"/>
    <property type="match status" value="1"/>
</dbReference>
<evidence type="ECO:0000256" key="2">
    <source>
        <dbReference type="ARBA" id="ARBA00022490"/>
    </source>
</evidence>
<dbReference type="OrthoDB" id="1741334at2759"/>
<dbReference type="SUPFAM" id="SSF52540">
    <property type="entry name" value="P-loop containing nucleoside triphosphate hydrolases"/>
    <property type="match status" value="1"/>
</dbReference>
<protein>
    <recommendedName>
        <fullName evidence="8">Cytosolic Fe-S cluster assembly factor NUBP1 homolog</fullName>
    </recommendedName>
</protein>
<dbReference type="GO" id="GO:0005829">
    <property type="term" value="C:cytosol"/>
    <property type="evidence" value="ECO:0007669"/>
    <property type="project" value="TreeGrafter"/>
</dbReference>
<feature type="binding site" evidence="8">
    <location>
        <position position="48"/>
    </location>
    <ligand>
        <name>[4Fe-4S] cluster</name>
        <dbReference type="ChEBI" id="CHEBI:49883"/>
        <label>1</label>
    </ligand>
</feature>
<comment type="subcellular location">
    <subcellularLocation>
        <location evidence="8">Cytoplasm</location>
    </subcellularLocation>
</comment>
<dbReference type="EMBL" id="JYDJ01000001">
    <property type="protein sequence ID" value="KRX51056.1"/>
    <property type="molecule type" value="Genomic_DNA"/>
</dbReference>
<dbReference type="GO" id="GO:0051539">
    <property type="term" value="F:4 iron, 4 sulfur cluster binding"/>
    <property type="evidence" value="ECO:0007669"/>
    <property type="project" value="UniProtKB-UniRule"/>
</dbReference>
<dbReference type="CDD" id="cd02037">
    <property type="entry name" value="Mrp_NBP35"/>
    <property type="match status" value="1"/>
</dbReference>
<evidence type="ECO:0000256" key="8">
    <source>
        <dbReference type="HAMAP-Rule" id="MF_03038"/>
    </source>
</evidence>
<evidence type="ECO:0000256" key="3">
    <source>
        <dbReference type="ARBA" id="ARBA00022723"/>
    </source>
</evidence>
<evidence type="ECO:0000256" key="6">
    <source>
        <dbReference type="ARBA" id="ARBA00023004"/>
    </source>
</evidence>
<proteinExistence type="inferred from homology"/>
<feature type="binding site" evidence="8">
    <location>
        <position position="266"/>
    </location>
    <ligand>
        <name>[4Fe-4S] cluster</name>
        <dbReference type="ChEBI" id="CHEBI:49883"/>
        <label>2</label>
        <note>ligand shared with heterodimeric partner</note>
    </ligand>
</feature>
<feature type="binding site" evidence="8">
    <location>
        <begin position="88"/>
        <end position="95"/>
    </location>
    <ligand>
        <name>ATP</name>
        <dbReference type="ChEBI" id="CHEBI:30616"/>
    </ligand>
</feature>
<evidence type="ECO:0000256" key="1">
    <source>
        <dbReference type="ARBA" id="ARBA00022485"/>
    </source>
</evidence>
<evidence type="ECO:0000256" key="4">
    <source>
        <dbReference type="ARBA" id="ARBA00022741"/>
    </source>
</evidence>
<dbReference type="GO" id="GO:0140663">
    <property type="term" value="F:ATP-dependent FeS chaperone activity"/>
    <property type="evidence" value="ECO:0007669"/>
    <property type="project" value="InterPro"/>
</dbReference>
<dbReference type="GO" id="GO:0016226">
    <property type="term" value="P:iron-sulfur cluster assembly"/>
    <property type="evidence" value="ECO:0007669"/>
    <property type="project" value="UniProtKB-UniRule"/>
</dbReference>
<dbReference type="GO" id="GO:0005524">
    <property type="term" value="F:ATP binding"/>
    <property type="evidence" value="ECO:0007669"/>
    <property type="project" value="UniProtKB-KW"/>
</dbReference>
<evidence type="ECO:0000313" key="9">
    <source>
        <dbReference type="EMBL" id="KRX51056.1"/>
    </source>
</evidence>
<dbReference type="InterPro" id="IPR019591">
    <property type="entry name" value="Mrp/NBP35_ATP-bd"/>
</dbReference>
<reference evidence="9 10" key="1">
    <citation type="submission" date="2015-01" db="EMBL/GenBank/DDBJ databases">
        <title>Evolution of Trichinella species and genotypes.</title>
        <authorList>
            <person name="Korhonen P.K."/>
            <person name="Edoardo P."/>
            <person name="Giuseppe L.R."/>
            <person name="Gasser R.B."/>
        </authorList>
    </citation>
    <scope>NUCLEOTIDE SEQUENCE [LARGE SCALE GENOMIC DNA]</scope>
    <source>
        <strain evidence="9">ISS417</strain>
    </source>
</reference>
<organism evidence="9 10">
    <name type="scientific">Trichinella murrelli</name>
    <dbReference type="NCBI Taxonomy" id="144512"/>
    <lineage>
        <taxon>Eukaryota</taxon>
        <taxon>Metazoa</taxon>
        <taxon>Ecdysozoa</taxon>
        <taxon>Nematoda</taxon>
        <taxon>Enoplea</taxon>
        <taxon>Dorylaimia</taxon>
        <taxon>Trichinellida</taxon>
        <taxon>Trichinellidae</taxon>
        <taxon>Trichinella</taxon>
    </lineage>
</organism>
<dbReference type="AlphaFoldDB" id="A0A0V0UIJ4"/>